<feature type="transmembrane region" description="Helical" evidence="5">
    <location>
        <begin position="238"/>
        <end position="254"/>
    </location>
</feature>
<comment type="caution">
    <text evidence="7">The sequence shown here is derived from an EMBL/GenBank/DDBJ whole genome shotgun (WGS) entry which is preliminary data.</text>
</comment>
<dbReference type="PANTHER" id="PTHR37422:SF17">
    <property type="entry name" value="O-ANTIGEN LIGASE"/>
    <property type="match status" value="1"/>
</dbReference>
<dbReference type="Pfam" id="PF04932">
    <property type="entry name" value="Wzy_C"/>
    <property type="match status" value="1"/>
</dbReference>
<feature type="transmembrane region" description="Helical" evidence="5">
    <location>
        <begin position="213"/>
        <end position="232"/>
    </location>
</feature>
<feature type="transmembrane region" description="Helical" evidence="5">
    <location>
        <begin position="21"/>
        <end position="45"/>
    </location>
</feature>
<keyword evidence="8" id="KW-1185">Reference proteome</keyword>
<feature type="transmembrane region" description="Helical" evidence="5">
    <location>
        <begin position="93"/>
        <end position="112"/>
    </location>
</feature>
<feature type="transmembrane region" description="Helical" evidence="5">
    <location>
        <begin position="361"/>
        <end position="381"/>
    </location>
</feature>
<keyword evidence="4 5" id="KW-0472">Membrane</keyword>
<keyword evidence="7" id="KW-0436">Ligase</keyword>
<evidence type="ECO:0000256" key="3">
    <source>
        <dbReference type="ARBA" id="ARBA00022989"/>
    </source>
</evidence>
<evidence type="ECO:0000256" key="5">
    <source>
        <dbReference type="SAM" id="Phobius"/>
    </source>
</evidence>
<feature type="transmembrane region" description="Helical" evidence="5">
    <location>
        <begin position="57"/>
        <end position="77"/>
    </location>
</feature>
<dbReference type="EMBL" id="JBHSFY010000004">
    <property type="protein sequence ID" value="MFC4477161.1"/>
    <property type="molecule type" value="Genomic_DNA"/>
</dbReference>
<evidence type="ECO:0000259" key="6">
    <source>
        <dbReference type="Pfam" id="PF04932"/>
    </source>
</evidence>
<feature type="transmembrane region" description="Helical" evidence="5">
    <location>
        <begin position="419"/>
        <end position="437"/>
    </location>
</feature>
<organism evidence="7 8">
    <name type="scientific">Flavobacterium chungangensis</name>
    <dbReference type="NCBI Taxonomy" id="2708132"/>
    <lineage>
        <taxon>Bacteria</taxon>
        <taxon>Pseudomonadati</taxon>
        <taxon>Bacteroidota</taxon>
        <taxon>Flavobacteriia</taxon>
        <taxon>Flavobacteriales</taxon>
        <taxon>Flavobacteriaceae</taxon>
        <taxon>Flavobacterium</taxon>
    </lineage>
</organism>
<evidence type="ECO:0000256" key="2">
    <source>
        <dbReference type="ARBA" id="ARBA00022692"/>
    </source>
</evidence>
<dbReference type="InterPro" id="IPR051533">
    <property type="entry name" value="WaaL-like"/>
</dbReference>
<comment type="subcellular location">
    <subcellularLocation>
        <location evidence="1">Membrane</location>
        <topology evidence="1">Multi-pass membrane protein</topology>
    </subcellularLocation>
</comment>
<keyword evidence="2 5" id="KW-0812">Transmembrane</keyword>
<dbReference type="RefSeq" id="WP_379796953.1">
    <property type="nucleotide sequence ID" value="NZ_JBHSFY010000004.1"/>
</dbReference>
<proteinExistence type="predicted"/>
<reference evidence="8" key="1">
    <citation type="journal article" date="2019" name="Int. J. Syst. Evol. Microbiol.">
        <title>The Global Catalogue of Microorganisms (GCM) 10K type strain sequencing project: providing services to taxonomists for standard genome sequencing and annotation.</title>
        <authorList>
            <consortium name="The Broad Institute Genomics Platform"/>
            <consortium name="The Broad Institute Genome Sequencing Center for Infectious Disease"/>
            <person name="Wu L."/>
            <person name="Ma J."/>
        </authorList>
    </citation>
    <scope>NUCLEOTIDE SEQUENCE [LARGE SCALE GENOMIC DNA]</scope>
    <source>
        <strain evidence="8">NBRC 103627</strain>
    </source>
</reference>
<feature type="transmembrane region" description="Helical" evidence="5">
    <location>
        <begin position="187"/>
        <end position="206"/>
    </location>
</feature>
<dbReference type="InterPro" id="IPR007016">
    <property type="entry name" value="O-antigen_ligase-rel_domated"/>
</dbReference>
<feature type="transmembrane region" description="Helical" evidence="5">
    <location>
        <begin position="393"/>
        <end position="413"/>
    </location>
</feature>
<feature type="transmembrane region" description="Helical" evidence="5">
    <location>
        <begin position="148"/>
        <end position="167"/>
    </location>
</feature>
<feature type="transmembrane region" description="Helical" evidence="5">
    <location>
        <begin position="118"/>
        <end position="136"/>
    </location>
</feature>
<dbReference type="PANTHER" id="PTHR37422">
    <property type="entry name" value="TEICHURONIC ACID BIOSYNTHESIS PROTEIN TUAE"/>
    <property type="match status" value="1"/>
</dbReference>
<feature type="transmembrane region" description="Helical" evidence="5">
    <location>
        <begin position="261"/>
        <end position="278"/>
    </location>
</feature>
<name>A0ABV8ZBL5_9FLAO</name>
<evidence type="ECO:0000313" key="7">
    <source>
        <dbReference type="EMBL" id="MFC4477161.1"/>
    </source>
</evidence>
<protein>
    <submittedName>
        <fullName evidence="7">O-antigen ligase family protein</fullName>
    </submittedName>
</protein>
<evidence type="ECO:0000256" key="1">
    <source>
        <dbReference type="ARBA" id="ARBA00004141"/>
    </source>
</evidence>
<accession>A0ABV8ZBL5</accession>
<keyword evidence="3 5" id="KW-1133">Transmembrane helix</keyword>
<evidence type="ECO:0000313" key="8">
    <source>
        <dbReference type="Proteomes" id="UP001596003"/>
    </source>
</evidence>
<dbReference type="Proteomes" id="UP001596003">
    <property type="component" value="Unassembled WGS sequence"/>
</dbReference>
<gene>
    <name evidence="7" type="ORF">ACFO3N_08805</name>
</gene>
<dbReference type="GO" id="GO:0016874">
    <property type="term" value="F:ligase activity"/>
    <property type="evidence" value="ECO:0007669"/>
    <property type="project" value="UniProtKB-KW"/>
</dbReference>
<feature type="domain" description="O-antigen ligase-related" evidence="6">
    <location>
        <begin position="222"/>
        <end position="373"/>
    </location>
</feature>
<evidence type="ECO:0000256" key="4">
    <source>
        <dbReference type="ARBA" id="ARBA00023136"/>
    </source>
</evidence>
<sequence length="452" mass="51346">MELASTRRNFKRQLKTKKPSSRILLFVYLQLTNIITGPDLVLKFLGFKYGNVAEIGLGWFTTSVNFIFVLLSALVLLNNKKASLQLVTKAKKIIIILVLTFFSSVLVLDNMFSQSINLIFLTIGYFIKVCSLIVLFDKYNIEFSATLLKVLKILMILMLLYLVIFFANGFSTTLIGRYQSIFNQPNTLGQFSSLIIVALFSDRLYFSKRSKRANNNLSFFFFLSIGIVFVFMSQSFTNLLLITLILLIYFFYSLSNRILQVLLLISIILFSFFIFTNSKDLSVLSFSNVNVSASNFKRDLTLTGRTQIWRDVLDKIQLENKTLCGYGIGGFWGKTGAPSSKIDNALFAEIGQSHNGLIDLYVQYGLIGVSLFICFLSSILNKLSKMKSNSSHVIFFNFFFVLFLFNNLVESSFLQPKNFLNIIFVLIATYILTTALPKNGRQRGINKSINLS</sequence>